<gene>
    <name evidence="2" type="ORF">Cantr_01371</name>
</gene>
<keyword evidence="1" id="KW-0812">Transmembrane</keyword>
<feature type="transmembrane region" description="Helical" evidence="1">
    <location>
        <begin position="211"/>
        <end position="231"/>
    </location>
</feature>
<reference evidence="2 3" key="1">
    <citation type="submission" date="2018-06" db="EMBL/GenBank/DDBJ databases">
        <title>Whole genome sequencing of Candida tropicalis (genome annotated by CSBL at Korea University).</title>
        <authorList>
            <person name="Ahn J."/>
        </authorList>
    </citation>
    <scope>NUCLEOTIDE SEQUENCE [LARGE SCALE GENOMIC DNA]</scope>
    <source>
        <strain evidence="2 3">ATCC 20962</strain>
    </source>
</reference>
<organism evidence="2 3">
    <name type="scientific">Candida viswanathii</name>
    <dbReference type="NCBI Taxonomy" id="5486"/>
    <lineage>
        <taxon>Eukaryota</taxon>
        <taxon>Fungi</taxon>
        <taxon>Dikarya</taxon>
        <taxon>Ascomycota</taxon>
        <taxon>Saccharomycotina</taxon>
        <taxon>Pichiomycetes</taxon>
        <taxon>Debaryomycetaceae</taxon>
        <taxon>Candida/Lodderomyces clade</taxon>
        <taxon>Candida</taxon>
    </lineage>
</organism>
<feature type="transmembrane region" description="Helical" evidence="1">
    <location>
        <begin position="37"/>
        <end position="56"/>
    </location>
</feature>
<feature type="transmembrane region" description="Helical" evidence="1">
    <location>
        <begin position="140"/>
        <end position="160"/>
    </location>
</feature>
<dbReference type="STRING" id="5486.A0A367YIE9"/>
<dbReference type="OrthoDB" id="75720at2759"/>
<protein>
    <submittedName>
        <fullName evidence="2">Uncharacterized protein</fullName>
    </submittedName>
</protein>
<keyword evidence="1" id="KW-0472">Membrane</keyword>
<dbReference type="Proteomes" id="UP000253472">
    <property type="component" value="Unassembled WGS sequence"/>
</dbReference>
<keyword evidence="1" id="KW-1133">Transmembrane helix</keyword>
<comment type="caution">
    <text evidence="2">The sequence shown here is derived from an EMBL/GenBank/DDBJ whole genome shotgun (WGS) entry which is preliminary data.</text>
</comment>
<feature type="transmembrane region" description="Helical" evidence="1">
    <location>
        <begin position="68"/>
        <end position="96"/>
    </location>
</feature>
<evidence type="ECO:0000256" key="1">
    <source>
        <dbReference type="SAM" id="Phobius"/>
    </source>
</evidence>
<dbReference type="AlphaFoldDB" id="A0A367YIE9"/>
<sequence length="241" mass="27697">MLEYCVIVGSAIDLASSVLQLQYNKQKKSVFGLSFDYTLYSFLHLFLSATTTLLYITNDAEYLQRYPVYPIVPASSIIILLEIAHCCVFVLLLLQLRVYKSTKNTNQGFSPFGLFVLGCLGTLFLWVFKMYAYKQARVIMLDLIGVTWFIGRFVSCVKFLPLVSMNWFDECVVGVFPDWWKFQLAVCGLQLLGKSSRSLAWWEVPVNFPTWIEVLFHLVCLAVIMYQVYIYKDNKSTLKAG</sequence>
<proteinExistence type="predicted"/>
<dbReference type="EMBL" id="QLNQ01000020">
    <property type="protein sequence ID" value="RCK65628.1"/>
    <property type="molecule type" value="Genomic_DNA"/>
</dbReference>
<evidence type="ECO:0000313" key="3">
    <source>
        <dbReference type="Proteomes" id="UP000253472"/>
    </source>
</evidence>
<feature type="transmembrane region" description="Helical" evidence="1">
    <location>
        <begin position="108"/>
        <end position="128"/>
    </location>
</feature>
<keyword evidence="3" id="KW-1185">Reference proteome</keyword>
<accession>A0A367YIE9</accession>
<name>A0A367YIE9_9ASCO</name>
<evidence type="ECO:0000313" key="2">
    <source>
        <dbReference type="EMBL" id="RCK65628.1"/>
    </source>
</evidence>